<dbReference type="Pfam" id="PF13711">
    <property type="entry name" value="DUF4160"/>
    <property type="match status" value="1"/>
</dbReference>
<proteinExistence type="predicted"/>
<dbReference type="InterPro" id="IPR025427">
    <property type="entry name" value="DUF4160"/>
</dbReference>
<reference evidence="1 2" key="1">
    <citation type="submission" date="2019-01" db="EMBL/GenBank/DDBJ databases">
        <title>Sphingorhabdus lacus sp.nov., isolated from an oligotrophic freshwater lake.</title>
        <authorList>
            <person name="Park M."/>
        </authorList>
    </citation>
    <scope>NUCLEOTIDE SEQUENCE [LARGE SCALE GENOMIC DNA]</scope>
    <source>
        <strain evidence="1 2">IMCC26285</strain>
    </source>
</reference>
<dbReference type="EMBL" id="SDWJ01000001">
    <property type="protein sequence ID" value="MVZ96410.1"/>
    <property type="molecule type" value="Genomic_DNA"/>
</dbReference>
<dbReference type="Proteomes" id="UP000471147">
    <property type="component" value="Unassembled WGS sequence"/>
</dbReference>
<evidence type="ECO:0000313" key="2">
    <source>
        <dbReference type="Proteomes" id="UP000471147"/>
    </source>
</evidence>
<accession>A0A6I4LWB5</accession>
<keyword evidence="2" id="KW-1185">Reference proteome</keyword>
<dbReference type="OrthoDB" id="122670at2"/>
<protein>
    <submittedName>
        <fullName evidence="1">DUF4160 domain-containing protein</fullName>
    </submittedName>
</protein>
<dbReference type="RefSeq" id="WP_160352399.1">
    <property type="nucleotide sequence ID" value="NZ_SDWJ01000001.1"/>
</dbReference>
<comment type="caution">
    <text evidence="1">The sequence shown here is derived from an EMBL/GenBank/DDBJ whole genome shotgun (WGS) entry which is preliminary data.</text>
</comment>
<dbReference type="AlphaFoldDB" id="A0A6I4LWB5"/>
<gene>
    <name evidence="1" type="ORF">EUU23_01675</name>
</gene>
<evidence type="ECO:0000313" key="1">
    <source>
        <dbReference type="EMBL" id="MVZ96410.1"/>
    </source>
</evidence>
<sequence length="83" mass="9721">MPVVFRQSGWRFHFFAYEGSPREPIHVHVAKPDADAKVWLYPEPRVAYNHGINARDMRMILEIVTLHTQEIEEAWHGFFAGTD</sequence>
<name>A0A6I4LWB5_9SPHN</name>
<organism evidence="1 2">
    <name type="scientific">Sphingorhabdus profundilacus</name>
    <dbReference type="NCBI Taxonomy" id="2509718"/>
    <lineage>
        <taxon>Bacteria</taxon>
        <taxon>Pseudomonadati</taxon>
        <taxon>Pseudomonadota</taxon>
        <taxon>Alphaproteobacteria</taxon>
        <taxon>Sphingomonadales</taxon>
        <taxon>Sphingomonadaceae</taxon>
        <taxon>Sphingorhabdus</taxon>
    </lineage>
</organism>